<reference evidence="1" key="1">
    <citation type="journal article" date="2019" name="Sci. Rep.">
        <title>Draft genome of Tanacetum cinerariifolium, the natural source of mosquito coil.</title>
        <authorList>
            <person name="Yamashiro T."/>
            <person name="Shiraishi A."/>
            <person name="Satake H."/>
            <person name="Nakayama K."/>
        </authorList>
    </citation>
    <scope>NUCLEOTIDE SEQUENCE</scope>
</reference>
<accession>A0A699J7F2</accession>
<organism evidence="1">
    <name type="scientific">Tanacetum cinerariifolium</name>
    <name type="common">Dalmatian daisy</name>
    <name type="synonym">Chrysanthemum cinerariifolium</name>
    <dbReference type="NCBI Taxonomy" id="118510"/>
    <lineage>
        <taxon>Eukaryota</taxon>
        <taxon>Viridiplantae</taxon>
        <taxon>Streptophyta</taxon>
        <taxon>Embryophyta</taxon>
        <taxon>Tracheophyta</taxon>
        <taxon>Spermatophyta</taxon>
        <taxon>Magnoliopsida</taxon>
        <taxon>eudicotyledons</taxon>
        <taxon>Gunneridae</taxon>
        <taxon>Pentapetalae</taxon>
        <taxon>asterids</taxon>
        <taxon>campanulids</taxon>
        <taxon>Asterales</taxon>
        <taxon>Asteraceae</taxon>
        <taxon>Asteroideae</taxon>
        <taxon>Anthemideae</taxon>
        <taxon>Anthemidinae</taxon>
        <taxon>Tanacetum</taxon>
    </lineage>
</organism>
<name>A0A699J7F2_TANCI</name>
<feature type="non-terminal residue" evidence="1">
    <location>
        <position position="144"/>
    </location>
</feature>
<comment type="caution">
    <text evidence="1">The sequence shown here is derived from an EMBL/GenBank/DDBJ whole genome shotgun (WGS) entry which is preliminary data.</text>
</comment>
<evidence type="ECO:0000313" key="1">
    <source>
        <dbReference type="EMBL" id="GFA17570.1"/>
    </source>
</evidence>
<sequence length="144" mass="15578">MTSGQISSELELTYALSTITPQRPSEHDLDILFEPLHNEYLGGRPTEAPRVIPAASVLQNLQDPNASMSFQDSASVPLNSLNTSVSSHNVNATLQQNAQRQRNLIPSPTTSAADNVSNAVFEGDLFVNPFGTPYTESIVSSTQY</sequence>
<gene>
    <name evidence="1" type="ORF">Tci_589542</name>
</gene>
<proteinExistence type="predicted"/>
<protein>
    <recommendedName>
        <fullName evidence="2">Integrase, catalytic region, zinc finger, CCHC-type, peptidase aspartic, catalytic</fullName>
    </recommendedName>
</protein>
<dbReference type="EMBL" id="BKCJ010380679">
    <property type="protein sequence ID" value="GFA17570.1"/>
    <property type="molecule type" value="Genomic_DNA"/>
</dbReference>
<evidence type="ECO:0008006" key="2">
    <source>
        <dbReference type="Google" id="ProtNLM"/>
    </source>
</evidence>
<dbReference type="AlphaFoldDB" id="A0A699J7F2"/>